<sequence length="180" mass="20281">MPGKGRDLMAAIQTRQVEHLQTLLPVPAFQKTTPNSDQQHPNAKATTPRLSHNKYTPNVSSHRRAIPRTWKTRSPTLRVTAKGSKVRFHGTNRLNNVFYIYTQTTYKTLVNFFHSSTVISGLNRRSNVATGGILLLLLHGLILWDLQAHANQLMDLIGVSFRIFQSEARGEQSSAEEHVD</sequence>
<evidence type="ECO:0000313" key="4">
    <source>
        <dbReference type="WBParaSite" id="EgrG_002001700"/>
    </source>
</evidence>
<feature type="region of interest" description="Disordered" evidence="1">
    <location>
        <begin position="29"/>
        <end position="63"/>
    </location>
</feature>
<organism evidence="2">
    <name type="scientific">Echinococcus granulosus</name>
    <name type="common">Hydatid tapeworm</name>
    <dbReference type="NCBI Taxonomy" id="6210"/>
    <lineage>
        <taxon>Eukaryota</taxon>
        <taxon>Metazoa</taxon>
        <taxon>Spiralia</taxon>
        <taxon>Lophotrochozoa</taxon>
        <taxon>Platyhelminthes</taxon>
        <taxon>Cestoda</taxon>
        <taxon>Eucestoda</taxon>
        <taxon>Cyclophyllidea</taxon>
        <taxon>Taeniidae</taxon>
        <taxon>Echinococcus</taxon>
        <taxon>Echinococcus granulosus group</taxon>
    </lineage>
</organism>
<dbReference type="Proteomes" id="UP000492820">
    <property type="component" value="Unassembled WGS sequence"/>
</dbReference>
<reference evidence="2 3" key="1">
    <citation type="journal article" date="2013" name="Nature">
        <title>The genomes of four tapeworm species reveal adaptations to parasitism.</title>
        <authorList>
            <person name="Tsai I.J."/>
            <person name="Zarowiecki M."/>
            <person name="Holroyd N."/>
            <person name="Garciarrubio A."/>
            <person name="Sanchez-Flores A."/>
            <person name="Brooks K.L."/>
            <person name="Tracey A."/>
            <person name="Bobes R.J."/>
            <person name="Fragoso G."/>
            <person name="Sciutto E."/>
            <person name="Aslett M."/>
            <person name="Beasley H."/>
            <person name="Bennett H.M."/>
            <person name="Cai J."/>
            <person name="Camicia F."/>
            <person name="Clark R."/>
            <person name="Cucher M."/>
            <person name="De Silva N."/>
            <person name="Day T.A."/>
            <person name="Deplazes P."/>
            <person name="Estrada K."/>
            <person name="Fernandez C."/>
            <person name="Holland P.W."/>
            <person name="Hou J."/>
            <person name="Hu S."/>
            <person name="Huckvale T."/>
            <person name="Hung S.S."/>
            <person name="Kamenetzky L."/>
            <person name="Keane J.A."/>
            <person name="Kiss F."/>
            <person name="Koziol U."/>
            <person name="Lambert O."/>
            <person name="Liu K."/>
            <person name="Luo X."/>
            <person name="Luo Y."/>
            <person name="Macchiaroli N."/>
            <person name="Nichol S."/>
            <person name="Paps J."/>
            <person name="Parkinson J."/>
            <person name="Pouchkina-Stantcheva N."/>
            <person name="Riddiford N."/>
            <person name="Rosenzvit M."/>
            <person name="Salinas G."/>
            <person name="Wasmuth J.D."/>
            <person name="Zamanian M."/>
            <person name="Zheng Y."/>
            <person name="Cai X."/>
            <person name="Soberon X."/>
            <person name="Olson P.D."/>
            <person name="Laclette J.P."/>
            <person name="Brehm K."/>
            <person name="Berriman M."/>
            <person name="Garciarrubio A."/>
            <person name="Bobes R.J."/>
            <person name="Fragoso G."/>
            <person name="Sanchez-Flores A."/>
            <person name="Estrada K."/>
            <person name="Cevallos M.A."/>
            <person name="Morett E."/>
            <person name="Gonzalez V."/>
            <person name="Portillo T."/>
            <person name="Ochoa-Leyva A."/>
            <person name="Jose M.V."/>
            <person name="Sciutto E."/>
            <person name="Landa A."/>
            <person name="Jimenez L."/>
            <person name="Valdes V."/>
            <person name="Carrero J.C."/>
            <person name="Larralde C."/>
            <person name="Morales-Montor J."/>
            <person name="Limon-Lason J."/>
            <person name="Soberon X."/>
            <person name="Laclette J.P."/>
        </authorList>
    </citation>
    <scope>NUCLEOTIDE SEQUENCE [LARGE SCALE GENOMIC DNA]</scope>
</reference>
<evidence type="ECO:0000313" key="2">
    <source>
        <dbReference type="EMBL" id="CDI70177.1"/>
    </source>
</evidence>
<accession>U6FU16</accession>
<dbReference type="WBParaSite" id="EgrG_002001700">
    <property type="protein sequence ID" value="EgrG_002001700"/>
    <property type="gene ID" value="EgrG_002001700"/>
</dbReference>
<gene>
    <name evidence="2" type="ORF">EgrG_002001700</name>
</gene>
<reference evidence="4" key="2">
    <citation type="submission" date="2020-10" db="UniProtKB">
        <authorList>
            <consortium name="WormBaseParasite"/>
        </authorList>
    </citation>
    <scope>IDENTIFICATION</scope>
</reference>
<dbReference type="EMBL" id="CBLN010003846">
    <property type="protein sequence ID" value="CDI70177.1"/>
    <property type="molecule type" value="Genomic_DNA"/>
</dbReference>
<protein>
    <submittedName>
        <fullName evidence="4">Transmembrane protein</fullName>
    </submittedName>
</protein>
<name>U6FU16_ECHGR</name>
<dbReference type="AlphaFoldDB" id="U6FU16"/>
<evidence type="ECO:0000313" key="3">
    <source>
        <dbReference type="Proteomes" id="UP000492820"/>
    </source>
</evidence>
<evidence type="ECO:0000256" key="1">
    <source>
        <dbReference type="SAM" id="MobiDB-lite"/>
    </source>
</evidence>
<proteinExistence type="predicted"/>
<feature type="compositionally biased region" description="Polar residues" evidence="1">
    <location>
        <begin position="30"/>
        <end position="60"/>
    </location>
</feature>